<dbReference type="Pfam" id="PF04195">
    <property type="entry name" value="Transposase_28"/>
    <property type="match status" value="1"/>
</dbReference>
<evidence type="ECO:0000313" key="4">
    <source>
        <dbReference type="Proteomes" id="UP001188597"/>
    </source>
</evidence>
<dbReference type="AlphaFoldDB" id="A0AA89AI32"/>
<dbReference type="InterPro" id="IPR007321">
    <property type="entry name" value="Transposase_28"/>
</dbReference>
<feature type="region of interest" description="Disordered" evidence="1">
    <location>
        <begin position="1"/>
        <end position="22"/>
    </location>
</feature>
<evidence type="ECO:0000256" key="1">
    <source>
        <dbReference type="SAM" id="MobiDB-lite"/>
    </source>
</evidence>
<reference evidence="3" key="1">
    <citation type="submission" date="2022-12" db="EMBL/GenBank/DDBJ databases">
        <title>Draft genome assemblies for two species of Escallonia (Escalloniales).</title>
        <authorList>
            <person name="Chanderbali A."/>
            <person name="Dervinis C."/>
            <person name="Anghel I."/>
            <person name="Soltis D."/>
            <person name="Soltis P."/>
            <person name="Zapata F."/>
        </authorList>
    </citation>
    <scope>NUCLEOTIDE SEQUENCE</scope>
    <source>
        <strain evidence="3">UCBG64.0493</strain>
        <tissue evidence="3">Leaf</tissue>
    </source>
</reference>
<gene>
    <name evidence="3" type="ORF">RJ639_019800</name>
</gene>
<proteinExistence type="predicted"/>
<accession>A0AA89AI32</accession>
<dbReference type="EMBL" id="JAVXUP010002509">
    <property type="protein sequence ID" value="KAK3002910.1"/>
    <property type="molecule type" value="Genomic_DNA"/>
</dbReference>
<feature type="region of interest" description="Disordered" evidence="1">
    <location>
        <begin position="104"/>
        <end position="154"/>
    </location>
</feature>
<keyword evidence="4" id="KW-1185">Reference proteome</keyword>
<feature type="domain" description="Transposase (putative) gypsy type" evidence="2">
    <location>
        <begin position="225"/>
        <end position="282"/>
    </location>
</feature>
<organism evidence="3 4">
    <name type="scientific">Escallonia herrerae</name>
    <dbReference type="NCBI Taxonomy" id="1293975"/>
    <lineage>
        <taxon>Eukaryota</taxon>
        <taxon>Viridiplantae</taxon>
        <taxon>Streptophyta</taxon>
        <taxon>Embryophyta</taxon>
        <taxon>Tracheophyta</taxon>
        <taxon>Spermatophyta</taxon>
        <taxon>Magnoliopsida</taxon>
        <taxon>eudicotyledons</taxon>
        <taxon>Gunneridae</taxon>
        <taxon>Pentapetalae</taxon>
        <taxon>asterids</taxon>
        <taxon>campanulids</taxon>
        <taxon>Escalloniales</taxon>
        <taxon>Escalloniaceae</taxon>
        <taxon>Escallonia</taxon>
    </lineage>
</organism>
<feature type="compositionally biased region" description="Polar residues" evidence="1">
    <location>
        <begin position="114"/>
        <end position="147"/>
    </location>
</feature>
<sequence length="319" mass="35054">MGADGESTESSMAATGGEEVTHNVRCSNSSKFSLPMSLGSTVATFKAVVAPLLGIGTYRQLYFGVPKGEATSSFGGKICLWPGIYSAVHSIPQVKRSDALKANLTSPLGRPISPENTLASDSESRSSQVGTSTLSSQVGASTPQASTPFPHRDAFGDIKDEAEDKFNEETWFTSDDKRNKMSKHSIVELLEEFSLPLTFTAQVPALQEPANYGTDLETSVNEGQIRSGYRLPMHPYDVAFFNYYNMAPAQLVPNGWRKLLGLIYLVRTLGHPMTVHDFIRLYLEVCFIENMAKSVGWYYIHNRVRIIKGGPKSNEGWHS</sequence>
<evidence type="ECO:0000259" key="2">
    <source>
        <dbReference type="Pfam" id="PF04195"/>
    </source>
</evidence>
<dbReference type="Proteomes" id="UP001188597">
    <property type="component" value="Unassembled WGS sequence"/>
</dbReference>
<evidence type="ECO:0000313" key="3">
    <source>
        <dbReference type="EMBL" id="KAK3002910.1"/>
    </source>
</evidence>
<protein>
    <recommendedName>
        <fullName evidence="2">Transposase (putative) gypsy type domain-containing protein</fullName>
    </recommendedName>
</protein>
<comment type="caution">
    <text evidence="3">The sequence shown here is derived from an EMBL/GenBank/DDBJ whole genome shotgun (WGS) entry which is preliminary data.</text>
</comment>
<name>A0AA89AI32_9ASTE</name>